<dbReference type="SUPFAM" id="SSF55785">
    <property type="entry name" value="PYP-like sensor domain (PAS domain)"/>
    <property type="match status" value="1"/>
</dbReference>
<evidence type="ECO:0000313" key="1">
    <source>
        <dbReference type="EMBL" id="MBD1395258.1"/>
    </source>
</evidence>
<name>A0A926S3I8_9SPHI</name>
<dbReference type="InterPro" id="IPR035965">
    <property type="entry name" value="PAS-like_dom_sf"/>
</dbReference>
<gene>
    <name evidence="1" type="ORF">IDJ76_19295</name>
</gene>
<protein>
    <submittedName>
        <fullName evidence="1">Photoactive yellow protein</fullName>
    </submittedName>
</protein>
<organism evidence="1 2">
    <name type="scientific">Mucilaginibacter glaciei</name>
    <dbReference type="NCBI Taxonomy" id="2772109"/>
    <lineage>
        <taxon>Bacteria</taxon>
        <taxon>Pseudomonadati</taxon>
        <taxon>Bacteroidota</taxon>
        <taxon>Sphingobacteriia</taxon>
        <taxon>Sphingobacteriales</taxon>
        <taxon>Sphingobacteriaceae</taxon>
        <taxon>Mucilaginibacter</taxon>
    </lineage>
</organism>
<accession>A0A926S3I8</accession>
<keyword evidence="2" id="KW-1185">Reference proteome</keyword>
<evidence type="ECO:0000313" key="2">
    <source>
        <dbReference type="Proteomes" id="UP000619078"/>
    </source>
</evidence>
<proteinExistence type="predicted"/>
<dbReference type="Proteomes" id="UP000619078">
    <property type="component" value="Unassembled WGS sequence"/>
</dbReference>
<dbReference type="AlphaFoldDB" id="A0A926S3I8"/>
<comment type="caution">
    <text evidence="1">The sequence shown here is derived from an EMBL/GenBank/DDBJ whole genome shotgun (WGS) entry which is preliminary data.</text>
</comment>
<dbReference type="EMBL" id="JACWMX010000010">
    <property type="protein sequence ID" value="MBD1395258.1"/>
    <property type="molecule type" value="Genomic_DNA"/>
</dbReference>
<dbReference type="Gene3D" id="3.30.450.20">
    <property type="entry name" value="PAS domain"/>
    <property type="match status" value="1"/>
</dbReference>
<sequence length="120" mass="13488">MMSLTFNDPSLLQWLDTHSESDYDKLPFGVVKMDYEGVVAAYSRGQSKISGVTKENAKGKNFFTQIAPCTNNFMVAERYKDITLDETLPYMFTYITKPTPVTLRLIKGGNGSQYLLAKNA</sequence>
<reference evidence="1" key="1">
    <citation type="submission" date="2020-09" db="EMBL/GenBank/DDBJ databases">
        <title>Novel species of Mucilaginibacter isolated from a glacier on the Tibetan Plateau.</title>
        <authorList>
            <person name="Liu Q."/>
            <person name="Xin Y.-H."/>
        </authorList>
    </citation>
    <scope>NUCLEOTIDE SEQUENCE</scope>
    <source>
        <strain evidence="1">ZB1P21</strain>
    </source>
</reference>